<reference evidence="2 3" key="1">
    <citation type="submission" date="2024-06" db="EMBL/GenBank/DDBJ databases">
        <title>The Natural Products Discovery Center: Release of the First 8490 Sequenced Strains for Exploring Actinobacteria Biosynthetic Diversity.</title>
        <authorList>
            <person name="Kalkreuter E."/>
            <person name="Kautsar S.A."/>
            <person name="Yang D."/>
            <person name="Bader C.D."/>
            <person name="Teijaro C.N."/>
            <person name="Fluegel L."/>
            <person name="Davis C.M."/>
            <person name="Simpson J.R."/>
            <person name="Lauterbach L."/>
            <person name="Steele A.D."/>
            <person name="Gui C."/>
            <person name="Meng S."/>
            <person name="Li G."/>
            <person name="Viehrig K."/>
            <person name="Ye F."/>
            <person name="Su P."/>
            <person name="Kiefer A.F."/>
            <person name="Nichols A."/>
            <person name="Cepeda A.J."/>
            <person name="Yan W."/>
            <person name="Fan B."/>
            <person name="Jiang Y."/>
            <person name="Adhikari A."/>
            <person name="Zheng C.-J."/>
            <person name="Schuster L."/>
            <person name="Cowan T.M."/>
            <person name="Smanski M.J."/>
            <person name="Chevrette M.G."/>
            <person name="De Carvalho L.P.S."/>
            <person name="Shen B."/>
        </authorList>
    </citation>
    <scope>NUCLEOTIDE SEQUENCE [LARGE SCALE GENOMIC DNA]</scope>
    <source>
        <strain evidence="2 3">NPDC046851</strain>
    </source>
</reference>
<sequence>MNQLLRWGRADRPGITPTIGEVLSHGTPTAPSPADAAAPREEGR</sequence>
<protein>
    <submittedName>
        <fullName evidence="2">Uncharacterized protein</fullName>
    </submittedName>
</protein>
<proteinExistence type="predicted"/>
<evidence type="ECO:0000313" key="2">
    <source>
        <dbReference type="EMBL" id="MEU6806274.1"/>
    </source>
</evidence>
<organism evidence="2 3">
    <name type="scientific">Streptomyces neyagawaensis</name>
    <dbReference type="NCBI Taxonomy" id="42238"/>
    <lineage>
        <taxon>Bacteria</taxon>
        <taxon>Bacillati</taxon>
        <taxon>Actinomycetota</taxon>
        <taxon>Actinomycetes</taxon>
        <taxon>Kitasatosporales</taxon>
        <taxon>Streptomycetaceae</taxon>
        <taxon>Streptomyces</taxon>
    </lineage>
</organism>
<dbReference type="EMBL" id="JBEYXT010000288">
    <property type="protein sequence ID" value="MEU6806274.1"/>
    <property type="molecule type" value="Genomic_DNA"/>
</dbReference>
<dbReference type="Proteomes" id="UP001551189">
    <property type="component" value="Unassembled WGS sequence"/>
</dbReference>
<comment type="caution">
    <text evidence="2">The sequence shown here is derived from an EMBL/GenBank/DDBJ whole genome shotgun (WGS) entry which is preliminary data.</text>
</comment>
<gene>
    <name evidence="2" type="ORF">ABZ931_35590</name>
</gene>
<accession>A0ABV3BAM8</accession>
<name>A0ABV3BAM8_9ACTN</name>
<evidence type="ECO:0000256" key="1">
    <source>
        <dbReference type="SAM" id="MobiDB-lite"/>
    </source>
</evidence>
<feature type="compositionally biased region" description="Low complexity" evidence="1">
    <location>
        <begin position="27"/>
        <end position="37"/>
    </location>
</feature>
<evidence type="ECO:0000313" key="3">
    <source>
        <dbReference type="Proteomes" id="UP001551189"/>
    </source>
</evidence>
<feature type="region of interest" description="Disordered" evidence="1">
    <location>
        <begin position="1"/>
        <end position="44"/>
    </location>
</feature>
<keyword evidence="3" id="KW-1185">Reference proteome</keyword>
<dbReference type="RefSeq" id="WP_359701799.1">
    <property type="nucleotide sequence ID" value="NZ_JBEYXT010000288.1"/>
</dbReference>